<dbReference type="EMBL" id="CP035758">
    <property type="protein sequence ID" value="QBD76560.1"/>
    <property type="molecule type" value="Genomic_DNA"/>
</dbReference>
<dbReference type="RefSeq" id="WP_129887456.1">
    <property type="nucleotide sequence ID" value="NZ_CP035758.1"/>
</dbReference>
<dbReference type="InterPro" id="IPR002734">
    <property type="entry name" value="RibDG_C"/>
</dbReference>
<dbReference type="OrthoDB" id="195113at2"/>
<dbReference type="Gene3D" id="3.40.430.10">
    <property type="entry name" value="Dihydrofolate Reductase, subunit A"/>
    <property type="match status" value="1"/>
</dbReference>
<dbReference type="PANTHER" id="PTHR38011">
    <property type="entry name" value="DIHYDROFOLATE REDUCTASE FAMILY PROTEIN (AFU_ORTHOLOGUE AFUA_8G06820)"/>
    <property type="match status" value="1"/>
</dbReference>
<dbReference type="Pfam" id="PF01872">
    <property type="entry name" value="RibD_C"/>
    <property type="match status" value="1"/>
</dbReference>
<dbReference type="SUPFAM" id="SSF53597">
    <property type="entry name" value="Dihydrofolate reductase-like"/>
    <property type="match status" value="1"/>
</dbReference>
<name>A0A4P6JN93_KTERU</name>
<evidence type="ECO:0000313" key="2">
    <source>
        <dbReference type="EMBL" id="QBD76560.1"/>
    </source>
</evidence>
<reference evidence="2 3" key="1">
    <citation type="submission" date="2019-01" db="EMBL/GenBank/DDBJ databases">
        <title>Ktedonosporobacter rubrisoli SCAWS-G2.</title>
        <authorList>
            <person name="Huang Y."/>
            <person name="Yan B."/>
        </authorList>
    </citation>
    <scope>NUCLEOTIDE SEQUENCE [LARGE SCALE GENOMIC DNA]</scope>
    <source>
        <strain evidence="2 3">SCAWS-G2</strain>
    </source>
</reference>
<evidence type="ECO:0000259" key="1">
    <source>
        <dbReference type="Pfam" id="PF01872"/>
    </source>
</evidence>
<dbReference type="GO" id="GO:0008703">
    <property type="term" value="F:5-amino-6-(5-phosphoribosylamino)uracil reductase activity"/>
    <property type="evidence" value="ECO:0007669"/>
    <property type="project" value="InterPro"/>
</dbReference>
<dbReference type="AlphaFoldDB" id="A0A4P6JN93"/>
<sequence length="188" mass="21338">MRNIIEHTIVSLDGVFDGAAISEKSENRHIPRFSPYRDEAYLLYELDQALACEALLIGRTTYEDFLTIWPGRTDPWSERINAMPKYVFSSTLEKADWNNVTIVRGDVIAEATRLKQQEGRDLLIYGHGLLAETLLKHHLLDVLDLSIHPLVLGQGEHLFRQGETAALKLVATKSFSKGIVNLTYEPQY</sequence>
<keyword evidence="3" id="KW-1185">Reference proteome</keyword>
<dbReference type="KEGG" id="kbs:EPA93_11330"/>
<dbReference type="InterPro" id="IPR024072">
    <property type="entry name" value="DHFR-like_dom_sf"/>
</dbReference>
<feature type="domain" description="Bacterial bifunctional deaminase-reductase C-terminal" evidence="1">
    <location>
        <begin position="4"/>
        <end position="180"/>
    </location>
</feature>
<organism evidence="2 3">
    <name type="scientific">Ktedonosporobacter rubrisoli</name>
    <dbReference type="NCBI Taxonomy" id="2509675"/>
    <lineage>
        <taxon>Bacteria</taxon>
        <taxon>Bacillati</taxon>
        <taxon>Chloroflexota</taxon>
        <taxon>Ktedonobacteria</taxon>
        <taxon>Ktedonobacterales</taxon>
        <taxon>Ktedonosporobacteraceae</taxon>
        <taxon>Ktedonosporobacter</taxon>
    </lineage>
</organism>
<evidence type="ECO:0000313" key="3">
    <source>
        <dbReference type="Proteomes" id="UP000290365"/>
    </source>
</evidence>
<accession>A0A4P6JN93</accession>
<dbReference type="GO" id="GO:0009231">
    <property type="term" value="P:riboflavin biosynthetic process"/>
    <property type="evidence" value="ECO:0007669"/>
    <property type="project" value="InterPro"/>
</dbReference>
<protein>
    <submittedName>
        <fullName evidence="2">Dihydrofolate reductase</fullName>
    </submittedName>
</protein>
<dbReference type="InterPro" id="IPR050765">
    <property type="entry name" value="Riboflavin_Biosynth_HTPR"/>
</dbReference>
<gene>
    <name evidence="2" type="ORF">EPA93_11330</name>
</gene>
<proteinExistence type="predicted"/>
<dbReference type="PANTHER" id="PTHR38011:SF11">
    <property type="entry name" value="2,5-DIAMINO-6-RIBOSYLAMINO-4(3H)-PYRIMIDINONE 5'-PHOSPHATE REDUCTASE"/>
    <property type="match status" value="1"/>
</dbReference>
<dbReference type="Proteomes" id="UP000290365">
    <property type="component" value="Chromosome"/>
</dbReference>